<dbReference type="RefSeq" id="WP_109613580.1">
    <property type="nucleotide sequence ID" value="NZ_QGGG01000010.1"/>
</dbReference>
<dbReference type="STRING" id="1192868.GCA_000304395_03434"/>
<feature type="domain" description="Glycosyltransferase subfamily 4-like N-terminal" evidence="2">
    <location>
        <begin position="107"/>
        <end position="202"/>
    </location>
</feature>
<dbReference type="PANTHER" id="PTHR12526">
    <property type="entry name" value="GLYCOSYLTRANSFERASE"/>
    <property type="match status" value="1"/>
</dbReference>
<dbReference type="Pfam" id="PF00534">
    <property type="entry name" value="Glycos_transf_1"/>
    <property type="match status" value="1"/>
</dbReference>
<accession>A0A316C137</accession>
<evidence type="ECO:0000259" key="1">
    <source>
        <dbReference type="Pfam" id="PF00534"/>
    </source>
</evidence>
<keyword evidence="4" id="KW-1185">Reference proteome</keyword>
<dbReference type="SUPFAM" id="SSF53756">
    <property type="entry name" value="UDP-Glycosyltransferase/glycogen phosphorylase"/>
    <property type="match status" value="1"/>
</dbReference>
<protein>
    <submittedName>
        <fullName evidence="3">Glycosyltransferase involved in cell wall biosynthesis</fullName>
    </submittedName>
</protein>
<gene>
    <name evidence="3" type="ORF">C7441_110154</name>
</gene>
<evidence type="ECO:0000313" key="4">
    <source>
        <dbReference type="Proteomes" id="UP000245396"/>
    </source>
</evidence>
<dbReference type="Pfam" id="PF13439">
    <property type="entry name" value="Glyco_transf_4"/>
    <property type="match status" value="1"/>
</dbReference>
<dbReference type="EMBL" id="QGGG01000010">
    <property type="protein sequence ID" value="PWJ81619.1"/>
    <property type="molecule type" value="Genomic_DNA"/>
</dbReference>
<dbReference type="GO" id="GO:0016757">
    <property type="term" value="F:glycosyltransferase activity"/>
    <property type="evidence" value="ECO:0007669"/>
    <property type="project" value="InterPro"/>
</dbReference>
<dbReference type="OrthoDB" id="9790710at2"/>
<proteinExistence type="predicted"/>
<comment type="caution">
    <text evidence="3">The sequence shown here is derived from an EMBL/GenBank/DDBJ whole genome shotgun (WGS) entry which is preliminary data.</text>
</comment>
<dbReference type="Gene3D" id="3.40.50.2000">
    <property type="entry name" value="Glycogen Phosphorylase B"/>
    <property type="match status" value="2"/>
</dbReference>
<name>A0A316C137_PSESE</name>
<dbReference type="Proteomes" id="UP000245396">
    <property type="component" value="Unassembled WGS sequence"/>
</dbReference>
<keyword evidence="3" id="KW-0808">Transferase</keyword>
<dbReference type="InterPro" id="IPR028098">
    <property type="entry name" value="Glyco_trans_4-like_N"/>
</dbReference>
<dbReference type="InterPro" id="IPR001296">
    <property type="entry name" value="Glyco_trans_1"/>
</dbReference>
<dbReference type="PANTHER" id="PTHR12526:SF636">
    <property type="entry name" value="BLL3647 PROTEIN"/>
    <property type="match status" value="1"/>
</dbReference>
<evidence type="ECO:0000259" key="2">
    <source>
        <dbReference type="Pfam" id="PF13439"/>
    </source>
</evidence>
<evidence type="ECO:0000313" key="3">
    <source>
        <dbReference type="EMBL" id="PWJ81619.1"/>
    </source>
</evidence>
<organism evidence="3 4">
    <name type="scientific">Pseudaminobacter salicylatoxidans</name>
    <dbReference type="NCBI Taxonomy" id="93369"/>
    <lineage>
        <taxon>Bacteria</taxon>
        <taxon>Pseudomonadati</taxon>
        <taxon>Pseudomonadota</taxon>
        <taxon>Alphaproteobacteria</taxon>
        <taxon>Hyphomicrobiales</taxon>
        <taxon>Phyllobacteriaceae</taxon>
        <taxon>Pseudaminobacter</taxon>
    </lineage>
</organism>
<reference evidence="3 4" key="1">
    <citation type="submission" date="2018-05" db="EMBL/GenBank/DDBJ databases">
        <title>Genomic Encyclopedia of Type Strains, Phase IV (KMG-IV): sequencing the most valuable type-strain genomes for metagenomic binning, comparative biology and taxonomic classification.</title>
        <authorList>
            <person name="Goeker M."/>
        </authorList>
    </citation>
    <scope>NUCLEOTIDE SEQUENCE [LARGE SCALE GENOMIC DNA]</scope>
    <source>
        <strain evidence="3 4">DSM 6986</strain>
    </source>
</reference>
<dbReference type="AlphaFoldDB" id="A0A316C137"/>
<sequence length="403" mass="44871">MRKDKKILVVTNSYPALGTAEKSFLIEDLRALLASGFSVTLLPIRVCYKIDLDLPDGIDVDCNYAKSFSSRNIVGRVGDLILDKLFWGEVLGRPKQALLYRFWKESIRLSVGRKVFQRYLERFDVFYTHWFTADTAALACAGARPLITRAHGYDLYEEIAVNSGHIPYRRQLMDRVDRIVVLSEAAKRYVIDRYGIPAERILRNSLGVSDQEHYNEGRLTEAITFVSCSFSAPVKRLRLIADALAAFARAHPNLKVTWHHLGASERQIGIEGFVAPANMNIQARPAMPREQVLDFYTRNEVSFFINLSSSEGMPFAMMEAMSFGVPVIATAVGGVPEAVGKGGGVLVPVDASADAIAQTINNTIRQPDWRARLGAEARLCQRTHYSAKKNSQAFASFAASLCE</sequence>
<feature type="domain" description="Glycosyl transferase family 1" evidence="1">
    <location>
        <begin position="280"/>
        <end position="378"/>
    </location>
</feature>